<keyword evidence="2" id="KW-1133">Transmembrane helix</keyword>
<feature type="region of interest" description="Disordered" evidence="1">
    <location>
        <begin position="370"/>
        <end position="399"/>
    </location>
</feature>
<gene>
    <name evidence="3" type="ORF">CLV47_12035</name>
</gene>
<name>A0A2T0ZR33_9ACTN</name>
<organism evidence="3 4">
    <name type="scientific">Antricoccus suffuscus</name>
    <dbReference type="NCBI Taxonomy" id="1629062"/>
    <lineage>
        <taxon>Bacteria</taxon>
        <taxon>Bacillati</taxon>
        <taxon>Actinomycetota</taxon>
        <taxon>Actinomycetes</taxon>
        <taxon>Geodermatophilales</taxon>
        <taxon>Antricoccaceae</taxon>
        <taxon>Antricoccus</taxon>
    </lineage>
</organism>
<feature type="transmembrane region" description="Helical" evidence="2">
    <location>
        <begin position="9"/>
        <end position="29"/>
    </location>
</feature>
<evidence type="ECO:0000256" key="1">
    <source>
        <dbReference type="SAM" id="MobiDB-lite"/>
    </source>
</evidence>
<evidence type="ECO:0000313" key="3">
    <source>
        <dbReference type="EMBL" id="PRZ38568.1"/>
    </source>
</evidence>
<keyword evidence="4" id="KW-1185">Reference proteome</keyword>
<reference evidence="3 4" key="1">
    <citation type="submission" date="2018-03" db="EMBL/GenBank/DDBJ databases">
        <title>Genomic Encyclopedia of Archaeal and Bacterial Type Strains, Phase II (KMG-II): from individual species to whole genera.</title>
        <authorList>
            <person name="Goeker M."/>
        </authorList>
    </citation>
    <scope>NUCLEOTIDE SEQUENCE [LARGE SCALE GENOMIC DNA]</scope>
    <source>
        <strain evidence="3 4">DSM 100065</strain>
    </source>
</reference>
<protein>
    <submittedName>
        <fullName evidence="3">Uncharacterized protein</fullName>
    </submittedName>
</protein>
<feature type="compositionally biased region" description="Acidic residues" evidence="1">
    <location>
        <begin position="370"/>
        <end position="382"/>
    </location>
</feature>
<evidence type="ECO:0000313" key="4">
    <source>
        <dbReference type="Proteomes" id="UP000237752"/>
    </source>
</evidence>
<keyword evidence="2" id="KW-0812">Transmembrane</keyword>
<sequence length="399" mass="41187">MSSGARSALAARVLIAVVVGFFAVFTGSLTPAGAEPSGDADAAAQAFESGSHVYVSPDAGQTVDAAALKSKIGKTPLFVAVVAPNQTPEDVAKQITTTFNPSMTIAVISGTDATATSTALCEGDADKLLESTRAKHAADIAAGKLTTWLSAFADDVASAPSQDSGDCGAGGGSSGPGSVLPWMIGIGVLGLAAIAYYVVRKKKQKDASLRGRRTEVTALYDRLGADVRRLDPAGDAFAAQALADASERYDWAGATLSAADTDGEFDAARAACLEGLTAARAARKSLGLDLGEDIPRPERPQGERLDQARQIQVRDETYVGHPRYTPGAPHYYRGGPSAPAGWYAAPFWDNVPIASMLGGGLFGGNEVEYDAESVDEADEWDSGDNGGPTARGRDIGDRS</sequence>
<comment type="caution">
    <text evidence="3">The sequence shown here is derived from an EMBL/GenBank/DDBJ whole genome shotgun (WGS) entry which is preliminary data.</text>
</comment>
<accession>A0A2T0ZR33</accession>
<evidence type="ECO:0000256" key="2">
    <source>
        <dbReference type="SAM" id="Phobius"/>
    </source>
</evidence>
<dbReference type="Proteomes" id="UP000237752">
    <property type="component" value="Unassembled WGS sequence"/>
</dbReference>
<keyword evidence="2" id="KW-0472">Membrane</keyword>
<feature type="transmembrane region" description="Helical" evidence="2">
    <location>
        <begin position="179"/>
        <end position="199"/>
    </location>
</feature>
<proteinExistence type="predicted"/>
<dbReference type="AlphaFoldDB" id="A0A2T0ZR33"/>
<dbReference type="EMBL" id="PVUE01000020">
    <property type="protein sequence ID" value="PRZ38568.1"/>
    <property type="molecule type" value="Genomic_DNA"/>
</dbReference>